<dbReference type="EMBL" id="BARU01043058">
    <property type="protein sequence ID" value="GAH77596.1"/>
    <property type="molecule type" value="Genomic_DNA"/>
</dbReference>
<comment type="caution">
    <text evidence="9">The sequence shown here is derived from an EMBL/GenBank/DDBJ whole genome shotgun (WGS) entry which is preliminary data.</text>
</comment>
<dbReference type="PANTHER" id="PTHR30250">
    <property type="entry name" value="PST FAMILY PREDICTED COLANIC ACID TRANSPORTER"/>
    <property type="match status" value="1"/>
</dbReference>
<reference evidence="9" key="1">
    <citation type="journal article" date="2014" name="Front. Microbiol.">
        <title>High frequency of phylogenetically diverse reductive dehalogenase-homologous genes in deep subseafloor sedimentary metagenomes.</title>
        <authorList>
            <person name="Kawai M."/>
            <person name="Futagami T."/>
            <person name="Toyoda A."/>
            <person name="Takaki Y."/>
            <person name="Nishi S."/>
            <person name="Hori S."/>
            <person name="Arai W."/>
            <person name="Tsubouchi T."/>
            <person name="Morono Y."/>
            <person name="Uchiyama I."/>
            <person name="Ito T."/>
            <person name="Fujiyama A."/>
            <person name="Inagaki F."/>
            <person name="Takami H."/>
        </authorList>
    </citation>
    <scope>NUCLEOTIDE SEQUENCE</scope>
    <source>
        <strain evidence="9">Expedition CK06-06</strain>
    </source>
</reference>
<evidence type="ECO:0000256" key="4">
    <source>
        <dbReference type="ARBA" id="ARBA00022960"/>
    </source>
</evidence>
<sequence>MFIISFPLLICGIILSSNIINTLFGKEFQNSIVALQILSLGIVFVFQIWLFHTILNSIDKQKLVMYIGLAGLVVNIILNSLLIPKYSFKGAAATTVLSESVVFTICYYYLY</sequence>
<protein>
    <submittedName>
        <fullName evidence="9">Uncharacterized protein</fullName>
    </submittedName>
</protein>
<proteinExistence type="predicted"/>
<keyword evidence="6 8" id="KW-1133">Transmembrane helix</keyword>
<dbReference type="GO" id="GO:0005886">
    <property type="term" value="C:plasma membrane"/>
    <property type="evidence" value="ECO:0007669"/>
    <property type="project" value="UniProtKB-SubCell"/>
</dbReference>
<evidence type="ECO:0000256" key="5">
    <source>
        <dbReference type="ARBA" id="ARBA00022984"/>
    </source>
</evidence>
<comment type="subcellular location">
    <subcellularLocation>
        <location evidence="1">Cell membrane</location>
        <topology evidence="1">Multi-pass membrane protein</topology>
    </subcellularLocation>
</comment>
<keyword evidence="7 8" id="KW-0472">Membrane</keyword>
<name>X1I5C8_9ZZZZ</name>
<evidence type="ECO:0000256" key="7">
    <source>
        <dbReference type="ARBA" id="ARBA00023136"/>
    </source>
</evidence>
<evidence type="ECO:0000256" key="1">
    <source>
        <dbReference type="ARBA" id="ARBA00004651"/>
    </source>
</evidence>
<keyword evidence="3 8" id="KW-0812">Transmembrane</keyword>
<feature type="non-terminal residue" evidence="9">
    <location>
        <position position="111"/>
    </location>
</feature>
<dbReference type="AlphaFoldDB" id="X1I5C8"/>
<gene>
    <name evidence="9" type="ORF">S03H2_66016</name>
</gene>
<dbReference type="InterPro" id="IPR004268">
    <property type="entry name" value="MurJ"/>
</dbReference>
<keyword evidence="4" id="KW-0133">Cell shape</keyword>
<feature type="transmembrane region" description="Helical" evidence="8">
    <location>
        <begin position="32"/>
        <end position="51"/>
    </location>
</feature>
<evidence type="ECO:0000256" key="8">
    <source>
        <dbReference type="SAM" id="Phobius"/>
    </source>
</evidence>
<dbReference type="GO" id="GO:0009252">
    <property type="term" value="P:peptidoglycan biosynthetic process"/>
    <property type="evidence" value="ECO:0007669"/>
    <property type="project" value="UniProtKB-KW"/>
</dbReference>
<dbReference type="Pfam" id="PF03023">
    <property type="entry name" value="MurJ"/>
    <property type="match status" value="1"/>
</dbReference>
<organism evidence="9">
    <name type="scientific">marine sediment metagenome</name>
    <dbReference type="NCBI Taxonomy" id="412755"/>
    <lineage>
        <taxon>unclassified sequences</taxon>
        <taxon>metagenomes</taxon>
        <taxon>ecological metagenomes</taxon>
    </lineage>
</organism>
<dbReference type="InterPro" id="IPR050833">
    <property type="entry name" value="Poly_Biosynth_Transport"/>
</dbReference>
<keyword evidence="5" id="KW-0573">Peptidoglycan synthesis</keyword>
<dbReference type="GO" id="GO:0008360">
    <property type="term" value="P:regulation of cell shape"/>
    <property type="evidence" value="ECO:0007669"/>
    <property type="project" value="UniProtKB-KW"/>
</dbReference>
<evidence type="ECO:0000256" key="3">
    <source>
        <dbReference type="ARBA" id="ARBA00022692"/>
    </source>
</evidence>
<dbReference type="PANTHER" id="PTHR30250:SF11">
    <property type="entry name" value="O-ANTIGEN TRANSPORTER-RELATED"/>
    <property type="match status" value="1"/>
</dbReference>
<feature type="transmembrane region" description="Helical" evidence="8">
    <location>
        <begin position="90"/>
        <end position="110"/>
    </location>
</feature>
<feature type="transmembrane region" description="Helical" evidence="8">
    <location>
        <begin position="63"/>
        <end position="84"/>
    </location>
</feature>
<evidence type="ECO:0000256" key="2">
    <source>
        <dbReference type="ARBA" id="ARBA00022475"/>
    </source>
</evidence>
<evidence type="ECO:0000256" key="6">
    <source>
        <dbReference type="ARBA" id="ARBA00022989"/>
    </source>
</evidence>
<evidence type="ECO:0000313" key="9">
    <source>
        <dbReference type="EMBL" id="GAH77596.1"/>
    </source>
</evidence>
<accession>X1I5C8</accession>
<keyword evidence="2" id="KW-1003">Cell membrane</keyword>